<dbReference type="RefSeq" id="WP_020042881.1">
    <property type="nucleotide sequence ID" value="NZ_KE557281.1"/>
</dbReference>
<dbReference type="Proteomes" id="UP000015347">
    <property type="component" value="Unassembled WGS sequence"/>
</dbReference>
<organism evidence="1 2">
    <name type="scientific">Salipiger mucosus DSM 16094</name>
    <dbReference type="NCBI Taxonomy" id="1123237"/>
    <lineage>
        <taxon>Bacteria</taxon>
        <taxon>Pseudomonadati</taxon>
        <taxon>Pseudomonadota</taxon>
        <taxon>Alphaproteobacteria</taxon>
        <taxon>Rhodobacterales</taxon>
        <taxon>Roseobacteraceae</taxon>
        <taxon>Salipiger</taxon>
    </lineage>
</organism>
<dbReference type="STRING" id="1123237.Salmuc_03457"/>
<sequence>MATDFKDGTTYEQRLQATWSNALAVVERDGVDGEIRLAREAFKEIHWLRRLSHSMQRRPFPPSKQTADLAGELELYRRLSDADDGELIVALSTLIDGLRNERARNFRLAGKRRPTELLTPAQMRVILNGEEPRQSSTLDALERKNMISYESGRRVMTGDARTYAWQVFDRSTYRMLEKEGRLDAPLIQSNLDLLELMYPRAEIDPEVSIYVYRGSIPMVVRNGDGQNPLAYLHRYFLWEIEVDRTCGDFLEKREVSSHKGSYEYRMQPQEP</sequence>
<protein>
    <submittedName>
        <fullName evidence="1">Uncharacterized protein</fullName>
    </submittedName>
</protein>
<dbReference type="HOGENOM" id="CLU_1026329_0_0_5"/>
<keyword evidence="2" id="KW-1185">Reference proteome</keyword>
<evidence type="ECO:0000313" key="2">
    <source>
        <dbReference type="Proteomes" id="UP000015347"/>
    </source>
</evidence>
<gene>
    <name evidence="1" type="ORF">Salmuc_03457</name>
</gene>
<evidence type="ECO:0000313" key="1">
    <source>
        <dbReference type="EMBL" id="EPX78106.1"/>
    </source>
</evidence>
<comment type="caution">
    <text evidence="1">The sequence shown here is derived from an EMBL/GenBank/DDBJ whole genome shotgun (WGS) entry which is preliminary data.</text>
</comment>
<dbReference type="EMBL" id="APVH01000042">
    <property type="protein sequence ID" value="EPX78106.1"/>
    <property type="molecule type" value="Genomic_DNA"/>
</dbReference>
<reference evidence="2" key="1">
    <citation type="journal article" date="2014" name="Stand. Genomic Sci.">
        <title>Genome sequence of the exopolysaccharide-producing Salipiger mucosus type strain (DSM 16094(T)), a moderately halophilic member of the Roseobacter clade.</title>
        <authorList>
            <person name="Riedel T."/>
            <person name="Spring S."/>
            <person name="Fiebig A."/>
            <person name="Petersen J."/>
            <person name="Kyrpides N.C."/>
            <person name="Goker M."/>
            <person name="Klenk H.P."/>
        </authorList>
    </citation>
    <scope>NUCLEOTIDE SEQUENCE [LARGE SCALE GENOMIC DNA]</scope>
    <source>
        <strain evidence="2">DSM 16094</strain>
    </source>
</reference>
<proteinExistence type="predicted"/>
<dbReference type="AlphaFoldDB" id="S9Q9T5"/>
<name>S9Q9T5_9RHOB</name>
<accession>S9Q9T5</accession>